<feature type="compositionally biased region" description="Polar residues" evidence="1">
    <location>
        <begin position="49"/>
        <end position="61"/>
    </location>
</feature>
<dbReference type="RefSeq" id="WP_132881239.1">
    <property type="nucleotide sequence ID" value="NZ_SLXQ01000028.1"/>
</dbReference>
<reference evidence="3 4" key="1">
    <citation type="submission" date="2019-03" db="EMBL/GenBank/DDBJ databases">
        <title>Genomic Encyclopedia of Type Strains, Phase IV (KMG-IV): sequencing the most valuable type-strain genomes for metagenomic binning, comparative biology and taxonomic classification.</title>
        <authorList>
            <person name="Goeker M."/>
        </authorList>
    </citation>
    <scope>NUCLEOTIDE SEQUENCE [LARGE SCALE GENOMIC DNA]</scope>
    <source>
        <strain evidence="3 4">DSM 45765</strain>
    </source>
</reference>
<dbReference type="EMBL" id="SLXQ01000028">
    <property type="protein sequence ID" value="TCP40786.1"/>
    <property type="molecule type" value="Genomic_DNA"/>
</dbReference>
<keyword evidence="2" id="KW-1133">Transmembrane helix</keyword>
<keyword evidence="4" id="KW-1185">Reference proteome</keyword>
<evidence type="ECO:0000313" key="3">
    <source>
        <dbReference type="EMBL" id="TCP40786.1"/>
    </source>
</evidence>
<proteinExistence type="predicted"/>
<accession>A0A4V2SQY4</accession>
<dbReference type="Proteomes" id="UP000294911">
    <property type="component" value="Unassembled WGS sequence"/>
</dbReference>
<evidence type="ECO:0000256" key="2">
    <source>
        <dbReference type="SAM" id="Phobius"/>
    </source>
</evidence>
<gene>
    <name evidence="3" type="ORF">EV191_12836</name>
</gene>
<keyword evidence="2" id="KW-0472">Membrane</keyword>
<organism evidence="3 4">
    <name type="scientific">Tamaricihabitans halophyticus</name>
    <dbReference type="NCBI Taxonomy" id="1262583"/>
    <lineage>
        <taxon>Bacteria</taxon>
        <taxon>Bacillati</taxon>
        <taxon>Actinomycetota</taxon>
        <taxon>Actinomycetes</taxon>
        <taxon>Pseudonocardiales</taxon>
        <taxon>Pseudonocardiaceae</taxon>
        <taxon>Tamaricihabitans</taxon>
    </lineage>
</organism>
<keyword evidence="2" id="KW-0812">Transmembrane</keyword>
<sequence>MSFTRFLGFAGLLVVAMVVAAGFGPEAARAAGIAGLVGLVALVAVDLSTSKKSSTPRQKPQQEARPVATRSRR</sequence>
<dbReference type="AlphaFoldDB" id="A0A4V2SQY4"/>
<evidence type="ECO:0000256" key="1">
    <source>
        <dbReference type="SAM" id="MobiDB-lite"/>
    </source>
</evidence>
<feature type="transmembrane region" description="Helical" evidence="2">
    <location>
        <begin position="30"/>
        <end position="49"/>
    </location>
</feature>
<feature type="region of interest" description="Disordered" evidence="1">
    <location>
        <begin position="49"/>
        <end position="73"/>
    </location>
</feature>
<comment type="caution">
    <text evidence="3">The sequence shown here is derived from an EMBL/GenBank/DDBJ whole genome shotgun (WGS) entry which is preliminary data.</text>
</comment>
<protein>
    <submittedName>
        <fullName evidence="3">Uncharacterized protein</fullName>
    </submittedName>
</protein>
<name>A0A4V2SQY4_9PSEU</name>
<evidence type="ECO:0000313" key="4">
    <source>
        <dbReference type="Proteomes" id="UP000294911"/>
    </source>
</evidence>